<evidence type="ECO:0000256" key="1">
    <source>
        <dbReference type="SAM" id="MobiDB-lite"/>
    </source>
</evidence>
<feature type="compositionally biased region" description="Basic and acidic residues" evidence="1">
    <location>
        <begin position="179"/>
        <end position="192"/>
    </location>
</feature>
<protein>
    <submittedName>
        <fullName evidence="2">Uncharacterized protein</fullName>
    </submittedName>
</protein>
<proteinExistence type="predicted"/>
<dbReference type="PANTHER" id="PTHR47027">
    <property type="entry name" value="REVERSE TRANSCRIPTASE DOMAIN-CONTAINING PROTEIN"/>
    <property type="match status" value="1"/>
</dbReference>
<dbReference type="AlphaFoldDB" id="A0AAV1G3L5"/>
<dbReference type="EMBL" id="OY660874">
    <property type="protein sequence ID" value="CAJ1067770.1"/>
    <property type="molecule type" value="Genomic_DNA"/>
</dbReference>
<feature type="region of interest" description="Disordered" evidence="1">
    <location>
        <begin position="38"/>
        <end position="62"/>
    </location>
</feature>
<dbReference type="Proteomes" id="UP001178508">
    <property type="component" value="Chromosome 11"/>
</dbReference>
<reference evidence="2" key="1">
    <citation type="submission" date="2023-08" db="EMBL/GenBank/DDBJ databases">
        <authorList>
            <person name="Alioto T."/>
            <person name="Alioto T."/>
            <person name="Gomez Garrido J."/>
        </authorList>
    </citation>
    <scope>NUCLEOTIDE SEQUENCE</scope>
</reference>
<feature type="region of interest" description="Disordered" evidence="1">
    <location>
        <begin position="145"/>
        <end position="192"/>
    </location>
</feature>
<name>A0AAV1G3L5_XYRNO</name>
<evidence type="ECO:0000313" key="2">
    <source>
        <dbReference type="EMBL" id="CAJ1067770.1"/>
    </source>
</evidence>
<keyword evidence="3" id="KW-1185">Reference proteome</keyword>
<accession>A0AAV1G3L5</accession>
<organism evidence="2 3">
    <name type="scientific">Xyrichtys novacula</name>
    <name type="common">Pearly razorfish</name>
    <name type="synonym">Hemipteronotus novacula</name>
    <dbReference type="NCBI Taxonomy" id="13765"/>
    <lineage>
        <taxon>Eukaryota</taxon>
        <taxon>Metazoa</taxon>
        <taxon>Chordata</taxon>
        <taxon>Craniata</taxon>
        <taxon>Vertebrata</taxon>
        <taxon>Euteleostomi</taxon>
        <taxon>Actinopterygii</taxon>
        <taxon>Neopterygii</taxon>
        <taxon>Teleostei</taxon>
        <taxon>Neoteleostei</taxon>
        <taxon>Acanthomorphata</taxon>
        <taxon>Eupercaria</taxon>
        <taxon>Labriformes</taxon>
        <taxon>Labridae</taxon>
        <taxon>Xyrichtys</taxon>
    </lineage>
</organism>
<evidence type="ECO:0000313" key="3">
    <source>
        <dbReference type="Proteomes" id="UP001178508"/>
    </source>
</evidence>
<gene>
    <name evidence="2" type="ORF">XNOV1_A001640</name>
</gene>
<dbReference type="PANTHER" id="PTHR47027:SF25">
    <property type="entry name" value="REVERSE TRANSCRIPTASE DOMAIN-CONTAINING PROTEIN"/>
    <property type="match status" value="1"/>
</dbReference>
<sequence length="192" mass="21650">MTAAALQGVCLSRDALRASLRTTAEVFAVNESGEIKNREEAPTHLSSRSLKQQQEKDVQTRTGKAAGVFQRLWNIWSSKSIIMATKPHLYMSVVIPPATYACETWMKTTSITNTLDVFHHLCLRSILKISWRDQITDGEVMRRTGVAPSSDIVSDRRKRMTGHGLRPPRERPASVAIEGGRRRHEDEQPRKT</sequence>